<dbReference type="HOGENOM" id="CLU_178681_0_0_1"/>
<dbReference type="Proteomes" id="UP000030703">
    <property type="component" value="Unassembled WGS sequence"/>
</dbReference>
<reference evidence="2" key="2">
    <citation type="submission" date="2012-05" db="EMBL/GenBank/DDBJ databases">
        <title>Annotation of the Genome Sequence of Fusarium oxysporum f. sp. melonis 26406.</title>
        <authorList>
            <consortium name="The Broad Institute Genomics Platform"/>
            <person name="Ma L.-J."/>
            <person name="Corby-Kistler H."/>
            <person name="Broz K."/>
            <person name="Gale L.R."/>
            <person name="Jonkers W."/>
            <person name="O'Donnell K."/>
            <person name="Ploetz R."/>
            <person name="Steinberg C."/>
            <person name="Schwartz D.C."/>
            <person name="VanEtten H."/>
            <person name="Zhou S."/>
            <person name="Young S.K."/>
            <person name="Zeng Q."/>
            <person name="Gargeya S."/>
            <person name="Fitzgerald M."/>
            <person name="Abouelleil A."/>
            <person name="Alvarado L."/>
            <person name="Chapman S.B."/>
            <person name="Gainer-Dewar J."/>
            <person name="Goldberg J."/>
            <person name="Griggs A."/>
            <person name="Gujja S."/>
            <person name="Hansen M."/>
            <person name="Howarth C."/>
            <person name="Imamovic A."/>
            <person name="Ireland A."/>
            <person name="Larimer J."/>
            <person name="McCowan C."/>
            <person name="Murphy C."/>
            <person name="Pearson M."/>
            <person name="Poon T.W."/>
            <person name="Priest M."/>
            <person name="Roberts A."/>
            <person name="Saif S."/>
            <person name="Shea T."/>
            <person name="Sykes S."/>
            <person name="Wortman J."/>
            <person name="Nusbaum C."/>
            <person name="Birren B."/>
        </authorList>
    </citation>
    <scope>NUCLEOTIDE SEQUENCE</scope>
    <source>
        <strain evidence="2">26406</strain>
    </source>
</reference>
<dbReference type="OrthoDB" id="5088132at2759"/>
<accession>W9Z6Y3</accession>
<organism evidence="2">
    <name type="scientific">Fusarium oxysporum f. sp. melonis 26406</name>
    <dbReference type="NCBI Taxonomy" id="1089452"/>
    <lineage>
        <taxon>Eukaryota</taxon>
        <taxon>Fungi</taxon>
        <taxon>Dikarya</taxon>
        <taxon>Ascomycota</taxon>
        <taxon>Pezizomycotina</taxon>
        <taxon>Sordariomycetes</taxon>
        <taxon>Hypocreomycetidae</taxon>
        <taxon>Hypocreales</taxon>
        <taxon>Nectriaceae</taxon>
        <taxon>Fusarium</taxon>
        <taxon>Fusarium oxysporum species complex</taxon>
    </lineage>
</organism>
<feature type="compositionally biased region" description="Low complexity" evidence="1">
    <location>
        <begin position="53"/>
        <end position="73"/>
    </location>
</feature>
<dbReference type="EMBL" id="JH659349">
    <property type="protein sequence ID" value="EXK27524.1"/>
    <property type="molecule type" value="Genomic_DNA"/>
</dbReference>
<dbReference type="VEuPathDB" id="FungiDB:FOMG_16069"/>
<feature type="compositionally biased region" description="Basic residues" evidence="1">
    <location>
        <begin position="38"/>
        <end position="49"/>
    </location>
</feature>
<evidence type="ECO:0000256" key="1">
    <source>
        <dbReference type="SAM" id="MobiDB-lite"/>
    </source>
</evidence>
<proteinExistence type="predicted"/>
<protein>
    <submittedName>
        <fullName evidence="2">Uncharacterized protein</fullName>
    </submittedName>
</protein>
<evidence type="ECO:0000313" key="2">
    <source>
        <dbReference type="EMBL" id="EXK27524.1"/>
    </source>
</evidence>
<feature type="region of interest" description="Disordered" evidence="1">
    <location>
        <begin position="38"/>
        <end position="73"/>
    </location>
</feature>
<gene>
    <name evidence="2" type="ORF">FOMG_16069</name>
</gene>
<sequence length="73" mass="8883">MYYRGLKEEVKDELYLADRPEEGLTAYITMAIKINKRQYKRRRERANHKRGNDFNPYYPNQQQNDNNQGNSRN</sequence>
<name>W9Z6Y3_FUSOX</name>
<dbReference type="AlphaFoldDB" id="W9Z6Y3"/>
<reference evidence="2" key="1">
    <citation type="submission" date="2012-04" db="EMBL/GenBank/DDBJ databases">
        <title>The Genome Sequence of Fusarium oxysporum melonis.</title>
        <authorList>
            <consortium name="The Broad Institute Genome Sequencing Platform"/>
            <person name="Ma L.-J."/>
            <person name="Gale L.R."/>
            <person name="Schwartz D.C."/>
            <person name="Zhou S."/>
            <person name="Corby-Kistler H."/>
            <person name="Young S.K."/>
            <person name="Zeng Q."/>
            <person name="Gargeya S."/>
            <person name="Fitzgerald M."/>
            <person name="Haas B."/>
            <person name="Abouelleil A."/>
            <person name="Alvarado L."/>
            <person name="Arachchi H.M."/>
            <person name="Berlin A."/>
            <person name="Brown A."/>
            <person name="Chapman S.B."/>
            <person name="Chen Z."/>
            <person name="Dunbar C."/>
            <person name="Freedman E."/>
            <person name="Gearin G."/>
            <person name="Goldberg J."/>
            <person name="Griggs A."/>
            <person name="Gujja S."/>
            <person name="Heiman D."/>
            <person name="Howarth C."/>
            <person name="Larson L."/>
            <person name="Lui A."/>
            <person name="MacDonald P.J.P."/>
            <person name="Montmayeur A."/>
            <person name="Murphy C."/>
            <person name="Neiman D."/>
            <person name="Pearson M."/>
            <person name="Priest M."/>
            <person name="Roberts A."/>
            <person name="Saif S."/>
            <person name="Shea T."/>
            <person name="Shenoy N."/>
            <person name="Sisk P."/>
            <person name="Stolte C."/>
            <person name="Sykes S."/>
            <person name="Wortman J."/>
            <person name="Nusbaum C."/>
            <person name="Birren B."/>
        </authorList>
    </citation>
    <scope>NUCLEOTIDE SEQUENCE</scope>
    <source>
        <strain evidence="2">26406</strain>
    </source>
</reference>